<proteinExistence type="inferred from homology"/>
<evidence type="ECO:0000256" key="6">
    <source>
        <dbReference type="ARBA" id="ARBA00022840"/>
    </source>
</evidence>
<dbReference type="GO" id="GO:0005737">
    <property type="term" value="C:cytoplasm"/>
    <property type="evidence" value="ECO:0007669"/>
    <property type="project" value="UniProtKB-SubCell"/>
</dbReference>
<evidence type="ECO:0000313" key="11">
    <source>
        <dbReference type="Proteomes" id="UP000062160"/>
    </source>
</evidence>
<dbReference type="GO" id="GO:0006400">
    <property type="term" value="P:tRNA modification"/>
    <property type="evidence" value="ECO:0007669"/>
    <property type="project" value="UniProtKB-UniRule"/>
</dbReference>
<dbReference type="EMBL" id="DF977001">
    <property type="protein sequence ID" value="GAQ24999.1"/>
    <property type="molecule type" value="Genomic_DNA"/>
</dbReference>
<comment type="function">
    <text evidence="8">Ligates lysine onto the cytidine present at position 34 of the AUA codon-specific tRNA(Ile) that contains the anticodon CAU, in an ATP-dependent manner. Cytidine is converted to lysidine, thus changing the amino acid specificity of the tRNA from methionine to isoleucine.</text>
</comment>
<gene>
    <name evidence="8" type="primary">tilS</name>
    <name evidence="10" type="ORF">TSYNT_710</name>
</gene>
<comment type="similarity">
    <text evidence="8">Belongs to the tRNA(Ile)-lysidine synthase family.</text>
</comment>
<dbReference type="Gene3D" id="1.20.59.20">
    <property type="match status" value="1"/>
</dbReference>
<keyword evidence="4 8" id="KW-0819">tRNA processing</keyword>
<comment type="subcellular location">
    <subcellularLocation>
        <location evidence="1 8">Cytoplasm</location>
    </subcellularLocation>
</comment>
<dbReference type="PANTHER" id="PTHR43033">
    <property type="entry name" value="TRNA(ILE)-LYSIDINE SYNTHASE-RELATED"/>
    <property type="match status" value="1"/>
</dbReference>
<dbReference type="NCBIfam" id="TIGR02432">
    <property type="entry name" value="lysidine_TilS_N"/>
    <property type="match status" value="1"/>
</dbReference>
<dbReference type="EC" id="6.3.4.19" evidence="8"/>
<feature type="binding site" evidence="8">
    <location>
        <begin position="28"/>
        <end position="33"/>
    </location>
    <ligand>
        <name>ATP</name>
        <dbReference type="ChEBI" id="CHEBI:30616"/>
    </ligand>
</feature>
<dbReference type="CDD" id="cd01992">
    <property type="entry name" value="TilS_N"/>
    <property type="match status" value="1"/>
</dbReference>
<dbReference type="OrthoDB" id="9807403at2"/>
<dbReference type="InterPro" id="IPR012094">
    <property type="entry name" value="tRNA_Ile_lys_synt"/>
</dbReference>
<dbReference type="RefSeq" id="WP_059032370.1">
    <property type="nucleotide sequence ID" value="NZ_BSDN01000006.1"/>
</dbReference>
<keyword evidence="5 8" id="KW-0547">Nucleotide-binding</keyword>
<evidence type="ECO:0000256" key="4">
    <source>
        <dbReference type="ARBA" id="ARBA00022694"/>
    </source>
</evidence>
<dbReference type="Gene3D" id="3.40.50.620">
    <property type="entry name" value="HUPs"/>
    <property type="match status" value="1"/>
</dbReference>
<evidence type="ECO:0000313" key="10">
    <source>
        <dbReference type="EMBL" id="GAQ24999.1"/>
    </source>
</evidence>
<keyword evidence="6 8" id="KW-0067">ATP-binding</keyword>
<comment type="domain">
    <text evidence="8">The N-terminal region contains the highly conserved SGGXDS motif, predicted to be a P-loop motif involved in ATP binding.</text>
</comment>
<dbReference type="SUPFAM" id="SSF52402">
    <property type="entry name" value="Adenine nucleotide alpha hydrolases-like"/>
    <property type="match status" value="1"/>
</dbReference>
<evidence type="ECO:0000256" key="8">
    <source>
        <dbReference type="HAMAP-Rule" id="MF_01161"/>
    </source>
</evidence>
<comment type="catalytic activity">
    <reaction evidence="7 8">
        <text>cytidine(34) in tRNA(Ile2) + L-lysine + ATP = lysidine(34) in tRNA(Ile2) + AMP + diphosphate + H(+)</text>
        <dbReference type="Rhea" id="RHEA:43744"/>
        <dbReference type="Rhea" id="RHEA-COMP:10625"/>
        <dbReference type="Rhea" id="RHEA-COMP:10670"/>
        <dbReference type="ChEBI" id="CHEBI:15378"/>
        <dbReference type="ChEBI" id="CHEBI:30616"/>
        <dbReference type="ChEBI" id="CHEBI:32551"/>
        <dbReference type="ChEBI" id="CHEBI:33019"/>
        <dbReference type="ChEBI" id="CHEBI:82748"/>
        <dbReference type="ChEBI" id="CHEBI:83665"/>
        <dbReference type="ChEBI" id="CHEBI:456215"/>
        <dbReference type="EC" id="6.3.4.19"/>
    </reaction>
</comment>
<dbReference type="SUPFAM" id="SSF82829">
    <property type="entry name" value="MesJ substrate recognition domain-like"/>
    <property type="match status" value="1"/>
</dbReference>
<dbReference type="InterPro" id="IPR012796">
    <property type="entry name" value="Lysidine-tRNA-synth_C"/>
</dbReference>
<dbReference type="Proteomes" id="UP000062160">
    <property type="component" value="Unassembled WGS sequence"/>
</dbReference>
<dbReference type="STRING" id="224999.GCA_001485475_01008"/>
<dbReference type="SUPFAM" id="SSF56037">
    <property type="entry name" value="PheT/TilS domain"/>
    <property type="match status" value="1"/>
</dbReference>
<protein>
    <recommendedName>
        <fullName evidence="8">tRNA(Ile)-lysidine synthase</fullName>
        <ecNumber evidence="8">6.3.4.19</ecNumber>
    </recommendedName>
    <alternativeName>
        <fullName evidence="8">tRNA(Ile)-2-lysyl-cytidine synthase</fullName>
    </alternativeName>
    <alternativeName>
        <fullName evidence="8">tRNA(Ile)-lysidine synthetase</fullName>
    </alternativeName>
</protein>
<dbReference type="GO" id="GO:0005524">
    <property type="term" value="F:ATP binding"/>
    <property type="evidence" value="ECO:0007669"/>
    <property type="project" value="UniProtKB-UniRule"/>
</dbReference>
<feature type="domain" description="Lysidine-tRNA(Ile) synthetase C-terminal" evidence="9">
    <location>
        <begin position="387"/>
        <end position="459"/>
    </location>
</feature>
<dbReference type="Pfam" id="PF11734">
    <property type="entry name" value="TilS_C"/>
    <property type="match status" value="1"/>
</dbReference>
<evidence type="ECO:0000259" key="9">
    <source>
        <dbReference type="SMART" id="SM00977"/>
    </source>
</evidence>
<name>A0A0U9HPQ6_9FIRM</name>
<accession>A0A0U9HPQ6</accession>
<keyword evidence="11" id="KW-1185">Reference proteome</keyword>
<dbReference type="HAMAP" id="MF_01161">
    <property type="entry name" value="tRNA_Ile_lys_synt"/>
    <property type="match status" value="1"/>
</dbReference>
<dbReference type="SMART" id="SM00977">
    <property type="entry name" value="TilS_C"/>
    <property type="match status" value="1"/>
</dbReference>
<dbReference type="NCBIfam" id="TIGR02433">
    <property type="entry name" value="lysidine_TilS_C"/>
    <property type="match status" value="1"/>
</dbReference>
<dbReference type="GO" id="GO:0032267">
    <property type="term" value="F:tRNA(Ile)-lysidine synthase activity"/>
    <property type="evidence" value="ECO:0007669"/>
    <property type="project" value="UniProtKB-EC"/>
</dbReference>
<evidence type="ECO:0000256" key="1">
    <source>
        <dbReference type="ARBA" id="ARBA00004496"/>
    </source>
</evidence>
<keyword evidence="2 8" id="KW-0963">Cytoplasm</keyword>
<reference evidence="10" key="1">
    <citation type="journal article" date="2016" name="Genome Announc.">
        <title>Draft Genome Sequence of the Syntrophic Lactate-Degrading Bacterium Tepidanaerobacter syntrophicus JLT.</title>
        <authorList>
            <person name="Matsuura N."/>
            <person name="Ohashi A."/>
            <person name="Tourlousse D.M."/>
            <person name="Sekiguchi Y."/>
        </authorList>
    </citation>
    <scope>NUCLEOTIDE SEQUENCE [LARGE SCALE GENOMIC DNA]</scope>
    <source>
        <strain evidence="10">JL</strain>
    </source>
</reference>
<dbReference type="Pfam" id="PF01171">
    <property type="entry name" value="ATP_bind_3"/>
    <property type="match status" value="1"/>
</dbReference>
<evidence type="ECO:0000256" key="5">
    <source>
        <dbReference type="ARBA" id="ARBA00022741"/>
    </source>
</evidence>
<evidence type="ECO:0000256" key="7">
    <source>
        <dbReference type="ARBA" id="ARBA00048539"/>
    </source>
</evidence>
<organism evidence="10">
    <name type="scientific">Tepidanaerobacter syntrophicus</name>
    <dbReference type="NCBI Taxonomy" id="224999"/>
    <lineage>
        <taxon>Bacteria</taxon>
        <taxon>Bacillati</taxon>
        <taxon>Bacillota</taxon>
        <taxon>Clostridia</taxon>
        <taxon>Thermosediminibacterales</taxon>
        <taxon>Tepidanaerobacteraceae</taxon>
        <taxon>Tepidanaerobacter</taxon>
    </lineage>
</organism>
<dbReference type="AlphaFoldDB" id="A0A0U9HPQ6"/>
<evidence type="ECO:0000256" key="3">
    <source>
        <dbReference type="ARBA" id="ARBA00022598"/>
    </source>
</evidence>
<sequence length="472" mass="54157">MNVNEIFLSTLKKYNMIQKGDKIIAGVSGGPDSVCLLHLLVTLQGELNIYVYAAHLDHMIRGDESGQDAEFVEKLCKSWNIELFTERLDVPSYASAKGLSMEDAARRVRYDFFKRVRSEIKADKIATGHNRDDHEETILMNILRGSGLEGLLGIEPVRDFYIRPLIEIPREEIEEYLNQNNIPFRIDSTNLTTDYFRNSIRLELMPLIEQKYCPHLGKSLRRLSEIARRDLSFIKEEAQKASRDVLDFEPFCVIINIGKFLNLHEAIKYYVARFAIEKIAGDTKDFEEKHTALLVKFIEESETGKIIDLPKGIIGIKEYGRFVLYADGKDTDVPDYIYELSVPGKVVIAESGVTIEADIIPPDPNFNMPIDPNTAYLDFDKVGNCNLIVRNRRAGDKFKPLGADGFKKIKEFFIDEKIPRRKRNKIPIVESCGNIIWVAGMRIDDRFKLDDKTKKVLRLRIINEGNFDILDR</sequence>
<dbReference type="InterPro" id="IPR014729">
    <property type="entry name" value="Rossmann-like_a/b/a_fold"/>
</dbReference>
<keyword evidence="3 8" id="KW-0436">Ligase</keyword>
<evidence type="ECO:0000256" key="2">
    <source>
        <dbReference type="ARBA" id="ARBA00022490"/>
    </source>
</evidence>
<dbReference type="InterPro" id="IPR011063">
    <property type="entry name" value="TilS/TtcA_N"/>
</dbReference>
<dbReference type="PANTHER" id="PTHR43033:SF1">
    <property type="entry name" value="TRNA(ILE)-LYSIDINE SYNTHASE-RELATED"/>
    <property type="match status" value="1"/>
</dbReference>
<dbReference type="InterPro" id="IPR012795">
    <property type="entry name" value="tRNA_Ile_lys_synt_N"/>
</dbReference>